<protein>
    <submittedName>
        <fullName evidence="1">Uncharacterized protein</fullName>
    </submittedName>
</protein>
<proteinExistence type="predicted"/>
<name>A0A6M8HTV3_9PROT</name>
<keyword evidence="2" id="KW-1185">Reference proteome</keyword>
<dbReference type="RefSeq" id="WP_171833625.1">
    <property type="nucleotide sequence ID" value="NZ_CP053708.1"/>
</dbReference>
<gene>
    <name evidence="1" type="ORF">HN018_19595</name>
</gene>
<reference evidence="1 2" key="1">
    <citation type="journal article" date="2014" name="World J. Microbiol. Biotechnol.">
        <title>Biodiversity and physiological characteristics of Antarctic and Arctic lichens-associated bacteria.</title>
        <authorList>
            <person name="Lee Y.M."/>
            <person name="Kim E.H."/>
            <person name="Lee H.K."/>
            <person name="Hong S.G."/>
        </authorList>
    </citation>
    <scope>NUCLEOTIDE SEQUENCE [LARGE SCALE GENOMIC DNA]</scope>
    <source>
        <strain evidence="1 2">PAMC 26569</strain>
    </source>
</reference>
<evidence type="ECO:0000313" key="1">
    <source>
        <dbReference type="EMBL" id="QKE91943.1"/>
    </source>
</evidence>
<sequence>MEPSQSDRLLAELLDKLDTAAFNLDAQQGRELLAARYALMAVIDYLRKDKAIEVRLLNPLRVLDVALHDLCQGAKPDLFFDKPKPVNGGAPTNHYRTMPRALIAVLFDVMIKGGEKNSAAKAWLVTEAKAAGLKMDIKRVEDWRETISDTSAPELMRSAFAGFLQAYMEADPGLKHTKENAKAGIVNLAQQGF</sequence>
<dbReference type="KEGG" id="lck:HN018_19595"/>
<dbReference type="AlphaFoldDB" id="A0A6M8HTV3"/>
<organism evidence="1 2">
    <name type="scientific">Lichenicola cladoniae</name>
    <dbReference type="NCBI Taxonomy" id="1484109"/>
    <lineage>
        <taxon>Bacteria</taxon>
        <taxon>Pseudomonadati</taxon>
        <taxon>Pseudomonadota</taxon>
        <taxon>Alphaproteobacteria</taxon>
        <taxon>Acetobacterales</taxon>
        <taxon>Acetobacteraceae</taxon>
        <taxon>Lichenicola</taxon>
    </lineage>
</organism>
<dbReference type="EMBL" id="CP053708">
    <property type="protein sequence ID" value="QKE91943.1"/>
    <property type="molecule type" value="Genomic_DNA"/>
</dbReference>
<dbReference type="Proteomes" id="UP000500767">
    <property type="component" value="Chromosome"/>
</dbReference>
<evidence type="ECO:0000313" key="2">
    <source>
        <dbReference type="Proteomes" id="UP000500767"/>
    </source>
</evidence>
<accession>A0A6M8HTV3</accession>